<comment type="caution">
    <text evidence="2">The sequence shown here is derived from an EMBL/GenBank/DDBJ whole genome shotgun (WGS) entry which is preliminary data.</text>
</comment>
<protein>
    <submittedName>
        <fullName evidence="2">Uncharacterized protein</fullName>
    </submittedName>
</protein>
<feature type="chain" id="PRO_5040726508" evidence="1">
    <location>
        <begin position="17"/>
        <end position="280"/>
    </location>
</feature>
<accession>A0A9W8XZR9</accession>
<organism evidence="2 3">
    <name type="scientific">Neocucurbitaria cava</name>
    <dbReference type="NCBI Taxonomy" id="798079"/>
    <lineage>
        <taxon>Eukaryota</taxon>
        <taxon>Fungi</taxon>
        <taxon>Dikarya</taxon>
        <taxon>Ascomycota</taxon>
        <taxon>Pezizomycotina</taxon>
        <taxon>Dothideomycetes</taxon>
        <taxon>Pleosporomycetidae</taxon>
        <taxon>Pleosporales</taxon>
        <taxon>Pleosporineae</taxon>
        <taxon>Cucurbitariaceae</taxon>
        <taxon>Neocucurbitaria</taxon>
    </lineage>
</organism>
<evidence type="ECO:0000256" key="1">
    <source>
        <dbReference type="SAM" id="SignalP"/>
    </source>
</evidence>
<feature type="signal peptide" evidence="1">
    <location>
        <begin position="1"/>
        <end position="16"/>
    </location>
</feature>
<dbReference type="EMBL" id="JAPEUY010000021">
    <property type="protein sequence ID" value="KAJ4362425.1"/>
    <property type="molecule type" value="Genomic_DNA"/>
</dbReference>
<evidence type="ECO:0000313" key="3">
    <source>
        <dbReference type="Proteomes" id="UP001140560"/>
    </source>
</evidence>
<name>A0A9W8XZR9_9PLEO</name>
<reference evidence="2" key="1">
    <citation type="submission" date="2022-10" db="EMBL/GenBank/DDBJ databases">
        <title>Tapping the CABI collections for fungal endophytes: first genome assemblies for Collariella, Neodidymelliopsis, Ascochyta clinopodiicola, Didymella pomorum, Didymosphaeria variabile, Neocosmospora piperis and Neocucurbitaria cava.</title>
        <authorList>
            <person name="Hill R."/>
        </authorList>
    </citation>
    <scope>NUCLEOTIDE SEQUENCE</scope>
    <source>
        <strain evidence="2">IMI 356814</strain>
    </source>
</reference>
<dbReference type="Proteomes" id="UP001140560">
    <property type="component" value="Unassembled WGS sequence"/>
</dbReference>
<dbReference type="OrthoDB" id="5144514at2759"/>
<keyword evidence="1" id="KW-0732">Signal</keyword>
<dbReference type="AlphaFoldDB" id="A0A9W8XZR9"/>
<gene>
    <name evidence="2" type="ORF">N0V83_010518</name>
</gene>
<proteinExistence type="predicted"/>
<sequence>MLVLIPLLLTSSLVAAAPHHHRGVTKLHTTTTVATVTIYMTEDVPNTQPTQSVVQGSASISTDAGYVLSQSQNPEATPSVTKNDQTIALKVDTTSTEDTSGIEVDRMNTEQVEAIITRCWEGKIPLPTNNVPLPFVDKPAPQLSIYERPTAKANTLTVHNYCSYDIHYHHFALSNMIGSGSIPAGANIESPLSGTVFKASKSSDMASVVLIEYSAQGDNMFYDLSLINCIGQTNGEANTDTSACAGHELGLQLGNPTAKTFQCANEYWCDDQAYFYQASC</sequence>
<keyword evidence="3" id="KW-1185">Reference proteome</keyword>
<evidence type="ECO:0000313" key="2">
    <source>
        <dbReference type="EMBL" id="KAJ4362425.1"/>
    </source>
</evidence>